<comment type="caution">
    <text evidence="2">The sequence shown here is derived from an EMBL/GenBank/DDBJ whole genome shotgun (WGS) entry which is preliminary data.</text>
</comment>
<gene>
    <name evidence="2" type="ORF">BKCO1_5800057</name>
</gene>
<evidence type="ECO:0000313" key="2">
    <source>
        <dbReference type="EMBL" id="OJD30601.1"/>
    </source>
</evidence>
<dbReference type="GeneID" id="31017834"/>
<keyword evidence="3" id="KW-1185">Reference proteome</keyword>
<name>A0A1J9QQ70_9PEZI</name>
<proteinExistence type="predicted"/>
<protein>
    <submittedName>
        <fullName evidence="2">Uncharacterized protein</fullName>
    </submittedName>
</protein>
<dbReference type="Proteomes" id="UP000183809">
    <property type="component" value="Unassembled WGS sequence"/>
</dbReference>
<feature type="compositionally biased region" description="Polar residues" evidence="1">
    <location>
        <begin position="45"/>
        <end position="56"/>
    </location>
</feature>
<evidence type="ECO:0000313" key="3">
    <source>
        <dbReference type="Proteomes" id="UP000183809"/>
    </source>
</evidence>
<evidence type="ECO:0000256" key="1">
    <source>
        <dbReference type="SAM" id="MobiDB-lite"/>
    </source>
</evidence>
<reference evidence="2 3" key="1">
    <citation type="submission" date="2016-10" db="EMBL/GenBank/DDBJ databases">
        <title>Proteomics and genomics reveal pathogen-plant mechanisms compatible with a hemibiotrophic lifestyle of Diplodia corticola.</title>
        <authorList>
            <person name="Fernandes I."/>
            <person name="De Jonge R."/>
            <person name="Van De Peer Y."/>
            <person name="Devreese B."/>
            <person name="Alves A."/>
            <person name="Esteves A.C."/>
        </authorList>
    </citation>
    <scope>NUCLEOTIDE SEQUENCE [LARGE SCALE GENOMIC DNA]</scope>
    <source>
        <strain evidence="2 3">CBS 112549</strain>
    </source>
</reference>
<dbReference type="AlphaFoldDB" id="A0A1J9QQ70"/>
<dbReference type="EMBL" id="MNUE01000058">
    <property type="protein sequence ID" value="OJD30601.1"/>
    <property type="molecule type" value="Genomic_DNA"/>
</dbReference>
<accession>A0A1J9QQ70</accession>
<feature type="compositionally biased region" description="Low complexity" evidence="1">
    <location>
        <begin position="1"/>
        <end position="19"/>
    </location>
</feature>
<feature type="region of interest" description="Disordered" evidence="1">
    <location>
        <begin position="1"/>
        <end position="62"/>
    </location>
</feature>
<dbReference type="RefSeq" id="XP_020126861.1">
    <property type="nucleotide sequence ID" value="XM_020277573.1"/>
</dbReference>
<organism evidence="2 3">
    <name type="scientific">Diplodia corticola</name>
    <dbReference type="NCBI Taxonomy" id="236234"/>
    <lineage>
        <taxon>Eukaryota</taxon>
        <taxon>Fungi</taxon>
        <taxon>Dikarya</taxon>
        <taxon>Ascomycota</taxon>
        <taxon>Pezizomycotina</taxon>
        <taxon>Dothideomycetes</taxon>
        <taxon>Dothideomycetes incertae sedis</taxon>
        <taxon>Botryosphaeriales</taxon>
        <taxon>Botryosphaeriaceae</taxon>
        <taxon>Diplodia</taxon>
    </lineage>
</organism>
<dbReference type="OrthoDB" id="3942611at2759"/>
<sequence>MPGSSPLSSNPPSLTSGPTIPTSPTAEQPPTPTDLTPKPQPLHQHPTTRSNSSTPLTFDPASPADRELARAAGMRIDTPTPYPRLLLEPHLTIELDHRRFAHNPALLDRAAAALLARHGGSKLLIRTTNGPDDADTNDPDAQRWATRRRQARTHRAAHPISVASTRGAFAASIGQLPRQRQQQQQQQQRAVSLPAGYLATEDRALSATEAAALQQLDEGQIVRAGDRGRRLCLPLFVYGHWMFPTQMAGAVLAGGGAGRGEQPAPEVIEQWTQRMLPASLLNDDDDGGGGGGGGGWHRYCMRGASPTAALLERNDVRLRYYLRDVGDHPPPVVEGRLVLGMSAEEWECLDRFLQVAQDGDGEGEGGQQPSRMWGKREVQVSVRVAQEGQGLAGTTTTTTTTTTTRLRAVAYVWEGNPMELHIFKMDKVWTPELYVEWHGRMRKEMAAAAVSAEGDSVV</sequence>